<evidence type="ECO:0000256" key="8">
    <source>
        <dbReference type="ARBA" id="ARBA00022833"/>
    </source>
</evidence>
<dbReference type="Pfam" id="PF01807">
    <property type="entry name" value="Zn_ribbon_DnaG"/>
    <property type="match status" value="1"/>
</dbReference>
<evidence type="ECO:0000256" key="6">
    <source>
        <dbReference type="ARBA" id="ARBA00022723"/>
    </source>
</evidence>
<dbReference type="InterPro" id="IPR037068">
    <property type="entry name" value="DNA_primase_core_N_sf"/>
</dbReference>
<evidence type="ECO:0000256" key="13">
    <source>
        <dbReference type="PIRNR" id="PIRNR002811"/>
    </source>
</evidence>
<accession>A0A1F4XZA8</accession>
<keyword evidence="15" id="KW-0175">Coiled coil</keyword>
<evidence type="ECO:0000313" key="17">
    <source>
        <dbReference type="EMBL" id="OGC86928.1"/>
    </source>
</evidence>
<comment type="subunit">
    <text evidence="12">Monomer. Interacts with DnaB.</text>
</comment>
<keyword evidence="3 12" id="KW-0808">Transferase</keyword>
<dbReference type="Proteomes" id="UP000176943">
    <property type="component" value="Unassembled WGS sequence"/>
</dbReference>
<keyword evidence="7 12" id="KW-0863">Zinc-finger</keyword>
<feature type="zinc finger region" description="CHC2-type" evidence="12 14">
    <location>
        <begin position="35"/>
        <end position="59"/>
    </location>
</feature>
<evidence type="ECO:0000256" key="1">
    <source>
        <dbReference type="ARBA" id="ARBA00022478"/>
    </source>
</evidence>
<feature type="coiled-coil region" evidence="15">
    <location>
        <begin position="474"/>
        <end position="536"/>
    </location>
</feature>
<dbReference type="GO" id="GO:1990077">
    <property type="term" value="C:primosome complex"/>
    <property type="evidence" value="ECO:0007669"/>
    <property type="project" value="UniProtKB-KW"/>
</dbReference>
<sequence length="539" mass="60731">MRGDVETIKDRLDIAEVVGGYVKLEKAGQSFKARCPFHNEKTPSFFVSPLRQSYYCFGCGAKGDIFTFVEEVEGLEFREALKLLAEKAGVELSRRPEDSSAKRSEKEKILEALEEASQFFEKELGRHPEAKSYILSRGVSEASVKAWRIGYAPAEWRALCTHLREAGLFEEILIKAGLAKRTDQGSGKSPYDVFRDRIIFPLSDASGRIIAFSGRALAKETEPKYLNSPDTAVFTKHEVLYGLDKAKEKIRRKDYAVLVEGQMDLVLSHQAGVDNTVASSGTAFTQAHLERLKRFSSRIILAFDGDSAGEKASEKSTELALMLGLEVKIAALPAGLDPAEVASHDREQWKEILRAAKPAIEHFLDQMVAEEKDRRKLGKLIEKKILPLVLMLESSIERSHFLSLVAKRTGIKEEILWEDLKRTRKPEHSLHQGQTLSTDSQGLTFKSVSAQTRREQIEERLSEVRLWLKELPVSDQLKKEEAELENHLARELLKDELSDLSVLLANAETSKDNGKVEELTKRINSVHKKLRALEQHIVE</sequence>
<dbReference type="InterPro" id="IPR034151">
    <property type="entry name" value="TOPRIM_DnaG_bac"/>
</dbReference>
<comment type="caution">
    <text evidence="17">The sequence shown here is derived from an EMBL/GenBank/DDBJ whole genome shotgun (WGS) entry which is preliminary data.</text>
</comment>
<dbReference type="InterPro" id="IPR006295">
    <property type="entry name" value="DNA_primase_DnaG"/>
</dbReference>
<keyword evidence="8 12" id="KW-0862">Zinc</keyword>
<dbReference type="CDD" id="cd03364">
    <property type="entry name" value="TOPRIM_DnaG_primases"/>
    <property type="match status" value="1"/>
</dbReference>
<keyword evidence="5 12" id="KW-0235">DNA replication</keyword>
<organism evidence="17 18">
    <name type="scientific">Candidatus Adlerbacteria bacterium RIFCSPLOWO2_01_FULL_54_16</name>
    <dbReference type="NCBI Taxonomy" id="1797244"/>
    <lineage>
        <taxon>Bacteria</taxon>
        <taxon>Candidatus Adleribacteriota</taxon>
    </lineage>
</organism>
<evidence type="ECO:0000256" key="4">
    <source>
        <dbReference type="ARBA" id="ARBA00022695"/>
    </source>
</evidence>
<keyword evidence="9" id="KW-0460">Magnesium</keyword>
<comment type="function">
    <text evidence="12 13">RNA polymerase that catalyzes the synthesis of short RNA molecules used as primers for DNA polymerase during DNA replication.</text>
</comment>
<dbReference type="Gene3D" id="3.90.580.10">
    <property type="entry name" value="Zinc finger, CHC2-type domain"/>
    <property type="match status" value="1"/>
</dbReference>
<keyword evidence="6 12" id="KW-0479">Metal-binding</keyword>
<dbReference type="PANTHER" id="PTHR30313:SF2">
    <property type="entry name" value="DNA PRIMASE"/>
    <property type="match status" value="1"/>
</dbReference>
<dbReference type="InterPro" id="IPR013264">
    <property type="entry name" value="DNAG_N"/>
</dbReference>
<evidence type="ECO:0000256" key="5">
    <source>
        <dbReference type="ARBA" id="ARBA00022705"/>
    </source>
</evidence>
<evidence type="ECO:0000256" key="15">
    <source>
        <dbReference type="SAM" id="Coils"/>
    </source>
</evidence>
<reference evidence="17 18" key="1">
    <citation type="journal article" date="2016" name="Nat. Commun.">
        <title>Thousands of microbial genomes shed light on interconnected biogeochemical processes in an aquifer system.</title>
        <authorList>
            <person name="Anantharaman K."/>
            <person name="Brown C.T."/>
            <person name="Hug L.A."/>
            <person name="Sharon I."/>
            <person name="Castelle C.J."/>
            <person name="Probst A.J."/>
            <person name="Thomas B.C."/>
            <person name="Singh A."/>
            <person name="Wilkins M.J."/>
            <person name="Karaoz U."/>
            <person name="Brodie E.L."/>
            <person name="Williams K.H."/>
            <person name="Hubbard S.S."/>
            <person name="Banfield J.F."/>
        </authorList>
    </citation>
    <scope>NUCLEOTIDE SEQUENCE [LARGE SCALE GENOMIC DNA]</scope>
</reference>
<comment type="domain">
    <text evidence="12">Contains an N-terminal zinc-binding domain, a central core domain that contains the primase activity, and a C-terminal DnaB-binding domain.</text>
</comment>
<dbReference type="HAMAP" id="MF_00974">
    <property type="entry name" value="DNA_primase_DnaG"/>
    <property type="match status" value="1"/>
</dbReference>
<protein>
    <recommendedName>
        <fullName evidence="12 13">DNA primase</fullName>
        <ecNumber evidence="12">2.7.7.101</ecNumber>
    </recommendedName>
</protein>
<dbReference type="EC" id="2.7.7.101" evidence="12"/>
<dbReference type="GO" id="GO:0005737">
    <property type="term" value="C:cytoplasm"/>
    <property type="evidence" value="ECO:0007669"/>
    <property type="project" value="TreeGrafter"/>
</dbReference>
<evidence type="ECO:0000256" key="3">
    <source>
        <dbReference type="ARBA" id="ARBA00022679"/>
    </source>
</evidence>
<keyword evidence="4 12" id="KW-0548">Nucleotidyltransferase</keyword>
<name>A0A1F4XZA8_9BACT</name>
<keyword evidence="2 12" id="KW-0639">Primosome</keyword>
<evidence type="ECO:0000256" key="14">
    <source>
        <dbReference type="PIRSR" id="PIRSR002811-1"/>
    </source>
</evidence>
<dbReference type="EMBL" id="MEWY01000010">
    <property type="protein sequence ID" value="OGC86928.1"/>
    <property type="molecule type" value="Genomic_DNA"/>
</dbReference>
<dbReference type="InterPro" id="IPR002694">
    <property type="entry name" value="Znf_CHC2"/>
</dbReference>
<comment type="similarity">
    <text evidence="12 13">Belongs to the DnaG primase family.</text>
</comment>
<dbReference type="Pfam" id="PF13155">
    <property type="entry name" value="Toprim_2"/>
    <property type="match status" value="1"/>
</dbReference>
<dbReference type="AlphaFoldDB" id="A0A1F4XZA8"/>
<dbReference type="GO" id="GO:0000428">
    <property type="term" value="C:DNA-directed RNA polymerase complex"/>
    <property type="evidence" value="ECO:0007669"/>
    <property type="project" value="UniProtKB-KW"/>
</dbReference>
<comment type="cofactor">
    <cofactor evidence="12 13 14">
        <name>Zn(2+)</name>
        <dbReference type="ChEBI" id="CHEBI:29105"/>
    </cofactor>
    <text evidence="12 13 14">Binds 1 zinc ion per monomer.</text>
</comment>
<dbReference type="FunFam" id="3.90.580.10:FF:000001">
    <property type="entry name" value="DNA primase"/>
    <property type="match status" value="1"/>
</dbReference>
<dbReference type="InterPro" id="IPR036977">
    <property type="entry name" value="DNA_primase_Znf_CHC2"/>
</dbReference>
<dbReference type="PROSITE" id="PS50880">
    <property type="entry name" value="TOPRIM"/>
    <property type="match status" value="1"/>
</dbReference>
<evidence type="ECO:0000256" key="2">
    <source>
        <dbReference type="ARBA" id="ARBA00022515"/>
    </source>
</evidence>
<dbReference type="InterPro" id="IPR050219">
    <property type="entry name" value="DnaG_primase"/>
</dbReference>
<keyword evidence="1 12" id="KW-0240">DNA-directed RNA polymerase</keyword>
<dbReference type="GO" id="GO:0003677">
    <property type="term" value="F:DNA binding"/>
    <property type="evidence" value="ECO:0007669"/>
    <property type="project" value="UniProtKB-KW"/>
</dbReference>
<evidence type="ECO:0000256" key="9">
    <source>
        <dbReference type="ARBA" id="ARBA00022842"/>
    </source>
</evidence>
<proteinExistence type="inferred from homology"/>
<dbReference type="NCBIfam" id="TIGR01391">
    <property type="entry name" value="dnaG"/>
    <property type="match status" value="1"/>
</dbReference>
<evidence type="ECO:0000313" key="18">
    <source>
        <dbReference type="Proteomes" id="UP000176943"/>
    </source>
</evidence>
<evidence type="ECO:0000256" key="11">
    <source>
        <dbReference type="ARBA" id="ARBA00023163"/>
    </source>
</evidence>
<evidence type="ECO:0000256" key="12">
    <source>
        <dbReference type="HAMAP-Rule" id="MF_00974"/>
    </source>
</evidence>
<keyword evidence="10 12" id="KW-0238">DNA-binding</keyword>
<comment type="catalytic activity">
    <reaction evidence="12">
        <text>ssDNA + n NTP = ssDNA/pppN(pN)n-1 hybrid + (n-1) diphosphate.</text>
        <dbReference type="EC" id="2.7.7.101"/>
    </reaction>
</comment>
<dbReference type="Gene3D" id="3.90.980.10">
    <property type="entry name" value="DNA primase, catalytic core, N-terminal domain"/>
    <property type="match status" value="1"/>
</dbReference>
<dbReference type="Gene3D" id="3.40.1360.10">
    <property type="match status" value="1"/>
</dbReference>
<evidence type="ECO:0000259" key="16">
    <source>
        <dbReference type="PROSITE" id="PS50880"/>
    </source>
</evidence>
<dbReference type="InterPro" id="IPR006171">
    <property type="entry name" value="TOPRIM_dom"/>
</dbReference>
<dbReference type="SMART" id="SM00400">
    <property type="entry name" value="ZnF_CHCC"/>
    <property type="match status" value="1"/>
</dbReference>
<dbReference type="PIRSF" id="PIRSF002811">
    <property type="entry name" value="DnaG"/>
    <property type="match status" value="1"/>
</dbReference>
<keyword evidence="11 12" id="KW-0804">Transcription</keyword>
<dbReference type="GO" id="GO:0006269">
    <property type="term" value="P:DNA replication, synthesis of primer"/>
    <property type="evidence" value="ECO:0007669"/>
    <property type="project" value="UniProtKB-UniRule"/>
</dbReference>
<dbReference type="InterPro" id="IPR030846">
    <property type="entry name" value="DnaG_bac"/>
</dbReference>
<dbReference type="GO" id="GO:0008270">
    <property type="term" value="F:zinc ion binding"/>
    <property type="evidence" value="ECO:0007669"/>
    <property type="project" value="UniProtKB-UniRule"/>
</dbReference>
<dbReference type="GO" id="GO:0003899">
    <property type="term" value="F:DNA-directed RNA polymerase activity"/>
    <property type="evidence" value="ECO:0007669"/>
    <property type="project" value="UniProtKB-UniRule"/>
</dbReference>
<dbReference type="SUPFAM" id="SSF57783">
    <property type="entry name" value="Zinc beta-ribbon"/>
    <property type="match status" value="1"/>
</dbReference>
<dbReference type="Pfam" id="PF08275">
    <property type="entry name" value="DNAG_N"/>
    <property type="match status" value="1"/>
</dbReference>
<evidence type="ECO:0000256" key="10">
    <source>
        <dbReference type="ARBA" id="ARBA00023125"/>
    </source>
</evidence>
<evidence type="ECO:0000256" key="7">
    <source>
        <dbReference type="ARBA" id="ARBA00022771"/>
    </source>
</evidence>
<gene>
    <name evidence="12" type="primary">dnaG</name>
    <name evidence="17" type="ORF">A3B33_03135</name>
</gene>
<dbReference type="SMART" id="SM00493">
    <property type="entry name" value="TOPRIM"/>
    <property type="match status" value="1"/>
</dbReference>
<dbReference type="SUPFAM" id="SSF56731">
    <property type="entry name" value="DNA primase core"/>
    <property type="match status" value="1"/>
</dbReference>
<feature type="domain" description="Toprim" evidence="16">
    <location>
        <begin position="254"/>
        <end position="337"/>
    </location>
</feature>
<dbReference type="PANTHER" id="PTHR30313">
    <property type="entry name" value="DNA PRIMASE"/>
    <property type="match status" value="1"/>
</dbReference>